<evidence type="ECO:0000256" key="3">
    <source>
        <dbReference type="ARBA" id="ARBA00023246"/>
    </source>
</evidence>
<dbReference type="InterPro" id="IPR000072">
    <property type="entry name" value="PDGF/VEGF_dom"/>
</dbReference>
<comment type="similarity">
    <text evidence="1 4">Belongs to the PDGF/VEGF growth factor family.</text>
</comment>
<keyword evidence="3" id="KW-0497">Mitogen</keyword>
<evidence type="ECO:0000256" key="1">
    <source>
        <dbReference type="ARBA" id="ARBA00006686"/>
    </source>
</evidence>
<gene>
    <name evidence="7" type="ORF">V1477_015506</name>
</gene>
<dbReference type="AlphaFoldDB" id="A0ABD2BG14"/>
<feature type="signal peptide" evidence="5">
    <location>
        <begin position="1"/>
        <end position="33"/>
    </location>
</feature>
<dbReference type="EMBL" id="JAYRBN010000076">
    <property type="protein sequence ID" value="KAL2731683.1"/>
    <property type="molecule type" value="Genomic_DNA"/>
</dbReference>
<proteinExistence type="inferred from homology"/>
<accession>A0ABD2BG14</accession>
<evidence type="ECO:0000313" key="7">
    <source>
        <dbReference type="EMBL" id="KAL2731683.1"/>
    </source>
</evidence>
<evidence type="ECO:0000259" key="6">
    <source>
        <dbReference type="PROSITE" id="PS50278"/>
    </source>
</evidence>
<dbReference type="GO" id="GO:0008083">
    <property type="term" value="F:growth factor activity"/>
    <property type="evidence" value="ECO:0007669"/>
    <property type="project" value="UniProtKB-KW"/>
</dbReference>
<keyword evidence="5" id="KW-0732">Signal</keyword>
<feature type="chain" id="PRO_5044815525" evidence="5">
    <location>
        <begin position="34"/>
        <end position="330"/>
    </location>
</feature>
<dbReference type="InterPro" id="IPR029034">
    <property type="entry name" value="Cystine-knot_cytokine"/>
</dbReference>
<keyword evidence="8" id="KW-1185">Reference proteome</keyword>
<evidence type="ECO:0000313" key="8">
    <source>
        <dbReference type="Proteomes" id="UP001607303"/>
    </source>
</evidence>
<dbReference type="Pfam" id="PF00341">
    <property type="entry name" value="PDGF"/>
    <property type="match status" value="1"/>
</dbReference>
<dbReference type="Gene3D" id="2.10.90.10">
    <property type="entry name" value="Cystine-knot cytokines"/>
    <property type="match status" value="1"/>
</dbReference>
<dbReference type="PROSITE" id="PS50278">
    <property type="entry name" value="PDGF_2"/>
    <property type="match status" value="1"/>
</dbReference>
<sequence length="330" mass="37621">MQKQYVSSFSRRKMSYFGTKLAVFMIACGLVLGQSDNQQVDDPDKILFPESTNQNTADNIKRSPARLKPDDSVLLASLKIAQRMNSIESYEEFLEFVNVPEDKKIHIAGRIGNSGERSNAERPKPATCMPELQSVSLRQENRPSTFYYPSCTRIKRCGGCCGHYLLTCQPVASEIRNFEVIVSEIGEDLQVTYKGKEIVALEEHTKCKCDCKVKAEHCNEKQVYERDECRCACINTDEEEKCKANNNIKLWDNEVCTCACREIEECSTGSYFDHNTCRCQRVPIFSQFGDLSKKVGYRFGQTQRPENVPPVIVTLDASDPRRKHKDDPEY</sequence>
<dbReference type="SMART" id="SM00141">
    <property type="entry name" value="PDGF"/>
    <property type="match status" value="1"/>
</dbReference>
<feature type="domain" description="Platelet-derived growth factor (PDGF) family profile" evidence="6">
    <location>
        <begin position="146"/>
        <end position="214"/>
    </location>
</feature>
<evidence type="ECO:0000256" key="5">
    <source>
        <dbReference type="SAM" id="SignalP"/>
    </source>
</evidence>
<dbReference type="PANTHER" id="PTHR11633">
    <property type="entry name" value="PLATELET-DERIVED GROWTH FACTOR"/>
    <property type="match status" value="1"/>
</dbReference>
<comment type="caution">
    <text evidence="7">The sequence shown here is derived from an EMBL/GenBank/DDBJ whole genome shotgun (WGS) entry which is preliminary data.</text>
</comment>
<dbReference type="PANTHER" id="PTHR11633:SF1">
    <property type="entry name" value="LD28763P"/>
    <property type="match status" value="1"/>
</dbReference>
<evidence type="ECO:0000256" key="2">
    <source>
        <dbReference type="ARBA" id="ARBA00023030"/>
    </source>
</evidence>
<dbReference type="Proteomes" id="UP001607303">
    <property type="component" value="Unassembled WGS sequence"/>
</dbReference>
<protein>
    <submittedName>
        <fullName evidence="7">Vascular endothelial growth factor A-A</fullName>
    </submittedName>
</protein>
<organism evidence="7 8">
    <name type="scientific">Vespula maculifrons</name>
    <name type="common">Eastern yellow jacket</name>
    <name type="synonym">Wasp</name>
    <dbReference type="NCBI Taxonomy" id="7453"/>
    <lineage>
        <taxon>Eukaryota</taxon>
        <taxon>Metazoa</taxon>
        <taxon>Ecdysozoa</taxon>
        <taxon>Arthropoda</taxon>
        <taxon>Hexapoda</taxon>
        <taxon>Insecta</taxon>
        <taxon>Pterygota</taxon>
        <taxon>Neoptera</taxon>
        <taxon>Endopterygota</taxon>
        <taxon>Hymenoptera</taxon>
        <taxon>Apocrita</taxon>
        <taxon>Aculeata</taxon>
        <taxon>Vespoidea</taxon>
        <taxon>Vespidae</taxon>
        <taxon>Vespinae</taxon>
        <taxon>Vespula</taxon>
    </lineage>
</organism>
<evidence type="ECO:0000256" key="4">
    <source>
        <dbReference type="RuleBase" id="RU003818"/>
    </source>
</evidence>
<dbReference type="SUPFAM" id="SSF57501">
    <property type="entry name" value="Cystine-knot cytokines"/>
    <property type="match status" value="1"/>
</dbReference>
<dbReference type="GO" id="GO:0051781">
    <property type="term" value="P:positive regulation of cell division"/>
    <property type="evidence" value="ECO:0007669"/>
    <property type="project" value="UniProtKB-KW"/>
</dbReference>
<keyword evidence="2 4" id="KW-0339">Growth factor</keyword>
<name>A0ABD2BG14_VESMC</name>
<reference evidence="7 8" key="1">
    <citation type="journal article" date="2024" name="Ann. Entomol. Soc. Am.">
        <title>Genomic analyses of the southern and eastern yellowjacket wasps (Hymenoptera: Vespidae) reveal evolutionary signatures of social life.</title>
        <authorList>
            <person name="Catto M.A."/>
            <person name="Caine P.B."/>
            <person name="Orr S.E."/>
            <person name="Hunt B.G."/>
            <person name="Goodisman M.A.D."/>
        </authorList>
    </citation>
    <scope>NUCLEOTIDE SEQUENCE [LARGE SCALE GENOMIC DNA]</scope>
    <source>
        <strain evidence="7">232</strain>
        <tissue evidence="7">Head and thorax</tissue>
    </source>
</reference>